<dbReference type="EMBL" id="KI912118">
    <property type="protein sequence ID" value="ETS75783.1"/>
    <property type="molecule type" value="Genomic_DNA"/>
</dbReference>
<name>W3WPK2_PESFW</name>
<dbReference type="RefSeq" id="XP_007839499.1">
    <property type="nucleotide sequence ID" value="XM_007841308.1"/>
</dbReference>
<accession>W3WPK2</accession>
<dbReference type="InterPro" id="IPR029058">
    <property type="entry name" value="AB_hydrolase_fold"/>
</dbReference>
<evidence type="ECO:0000313" key="3">
    <source>
        <dbReference type="Proteomes" id="UP000030651"/>
    </source>
</evidence>
<feature type="compositionally biased region" description="Polar residues" evidence="1">
    <location>
        <begin position="142"/>
        <end position="152"/>
    </location>
</feature>
<dbReference type="HOGENOM" id="CLU_980412_0_0_1"/>
<organism evidence="2 3">
    <name type="scientific">Pestalotiopsis fici (strain W106-1 / CGMCC3.15140)</name>
    <dbReference type="NCBI Taxonomy" id="1229662"/>
    <lineage>
        <taxon>Eukaryota</taxon>
        <taxon>Fungi</taxon>
        <taxon>Dikarya</taxon>
        <taxon>Ascomycota</taxon>
        <taxon>Pezizomycotina</taxon>
        <taxon>Sordariomycetes</taxon>
        <taxon>Xylariomycetidae</taxon>
        <taxon>Amphisphaeriales</taxon>
        <taxon>Sporocadaceae</taxon>
        <taxon>Pestalotiopsis</taxon>
    </lineage>
</organism>
<dbReference type="GeneID" id="19277740"/>
<keyword evidence="3" id="KW-1185">Reference proteome</keyword>
<protein>
    <submittedName>
        <fullName evidence="2">Uncharacterized protein</fullName>
    </submittedName>
</protein>
<dbReference type="Gene3D" id="3.40.50.1820">
    <property type="entry name" value="alpha/beta hydrolase"/>
    <property type="match status" value="1"/>
</dbReference>
<dbReference type="Proteomes" id="UP000030651">
    <property type="component" value="Unassembled WGS sequence"/>
</dbReference>
<dbReference type="OrthoDB" id="10447112at2759"/>
<feature type="region of interest" description="Disordered" evidence="1">
    <location>
        <begin position="142"/>
        <end position="165"/>
    </location>
</feature>
<evidence type="ECO:0000313" key="2">
    <source>
        <dbReference type="EMBL" id="ETS75783.1"/>
    </source>
</evidence>
<reference evidence="3" key="1">
    <citation type="journal article" date="2015" name="BMC Genomics">
        <title>Genomic and transcriptomic analysis of the endophytic fungus Pestalotiopsis fici reveals its lifestyle and high potential for synthesis of natural products.</title>
        <authorList>
            <person name="Wang X."/>
            <person name="Zhang X."/>
            <person name="Liu L."/>
            <person name="Xiang M."/>
            <person name="Wang W."/>
            <person name="Sun X."/>
            <person name="Che Y."/>
            <person name="Guo L."/>
            <person name="Liu G."/>
            <person name="Guo L."/>
            <person name="Wang C."/>
            <person name="Yin W.B."/>
            <person name="Stadler M."/>
            <person name="Zhang X."/>
            <person name="Liu X."/>
        </authorList>
    </citation>
    <scope>NUCLEOTIDE SEQUENCE [LARGE SCALE GENOMIC DNA]</scope>
    <source>
        <strain evidence="3">W106-1 / CGMCC3.15140</strain>
    </source>
</reference>
<evidence type="ECO:0000256" key="1">
    <source>
        <dbReference type="SAM" id="MobiDB-lite"/>
    </source>
</evidence>
<sequence>MASENSTAGHGIQLITPGSGPKRVNFIFIHDFNEETATAWTFSESGTFWPLWLSRHHCPQSRLWSYNYNASLGDASDFGTQAALLTDVIANIVEDSNSGITVILVARGLGGLLAQYACIMADTREELRDIHCDLLTFDTPSLESHLSPTTSKSAEESDDQGPVSKMRGEIDTQFKALLEKPYSERHTFYFHNALKSTSIAGGQIGEDVADQEDVSKKQDEKPTVNTLKTNVLDNNVTEPLATQLRNENDPVFIDCLQILLSYLGTASTMENIMVEKKSGLDWFG</sequence>
<dbReference type="AlphaFoldDB" id="W3WPK2"/>
<gene>
    <name evidence="2" type="ORF">PFICI_12727</name>
</gene>
<proteinExistence type="predicted"/>
<dbReference type="KEGG" id="pfy:PFICI_12727"/>
<dbReference type="InParanoid" id="W3WPK2"/>